<protein>
    <recommendedName>
        <fullName evidence="2">UPF0145 protein HYR64_05570</fullName>
    </recommendedName>
</protein>
<sequence length="110" mass="11819">MDIHSWVTTSNGFDGYKVVRGLGVVRGITVRSRSVFGTFGAGIQSMFGGNITLYTELAEATRREAYELMVRHAADLGANAVVAMRYDATEVAQGITEVIAYGTAVIIEAQ</sequence>
<dbReference type="Gene3D" id="3.30.110.70">
    <property type="entry name" value="Hypothetical protein apc22750. Chain B"/>
    <property type="match status" value="1"/>
</dbReference>
<dbReference type="PANTHER" id="PTHR34068">
    <property type="entry name" value="UPF0145 PROTEIN YBJQ"/>
    <property type="match status" value="1"/>
</dbReference>
<evidence type="ECO:0000256" key="2">
    <source>
        <dbReference type="HAMAP-Rule" id="MF_00338"/>
    </source>
</evidence>
<dbReference type="Proteomes" id="UP000727962">
    <property type="component" value="Unassembled WGS sequence"/>
</dbReference>
<accession>A0A931LUT2</accession>
<evidence type="ECO:0000313" key="3">
    <source>
        <dbReference type="EMBL" id="MBI1756558.1"/>
    </source>
</evidence>
<dbReference type="AlphaFoldDB" id="A0A931LUT2"/>
<comment type="similarity">
    <text evidence="1 2">Belongs to the UPF0145 family.</text>
</comment>
<proteinExistence type="inferred from homology"/>
<organism evidence="3 4">
    <name type="scientific">Fimbriimonas ginsengisoli</name>
    <dbReference type="NCBI Taxonomy" id="1005039"/>
    <lineage>
        <taxon>Bacteria</taxon>
        <taxon>Bacillati</taxon>
        <taxon>Armatimonadota</taxon>
        <taxon>Fimbriimonadia</taxon>
        <taxon>Fimbriimonadales</taxon>
        <taxon>Fimbriimonadaceae</taxon>
        <taxon>Fimbriimonas</taxon>
    </lineage>
</organism>
<gene>
    <name evidence="3" type="ORF">HYR64_05570</name>
</gene>
<dbReference type="InterPro" id="IPR035439">
    <property type="entry name" value="UPF0145_dom_sf"/>
</dbReference>
<name>A0A931LUT2_FIMGI</name>
<dbReference type="InterPro" id="IPR002765">
    <property type="entry name" value="UPF0145_YbjQ-like"/>
</dbReference>
<dbReference type="HAMAP" id="MF_00338">
    <property type="entry name" value="UPF0145"/>
    <property type="match status" value="1"/>
</dbReference>
<dbReference type="SUPFAM" id="SSF117782">
    <property type="entry name" value="YbjQ-like"/>
    <property type="match status" value="1"/>
</dbReference>
<dbReference type="Pfam" id="PF01906">
    <property type="entry name" value="YbjQ_1"/>
    <property type="match status" value="1"/>
</dbReference>
<comment type="caution">
    <text evidence="3">The sequence shown here is derived from an EMBL/GenBank/DDBJ whole genome shotgun (WGS) entry which is preliminary data.</text>
</comment>
<dbReference type="EMBL" id="JACOSL010000035">
    <property type="protein sequence ID" value="MBI1756558.1"/>
    <property type="molecule type" value="Genomic_DNA"/>
</dbReference>
<dbReference type="PANTHER" id="PTHR34068:SF2">
    <property type="entry name" value="UPF0145 PROTEIN SCO3412"/>
    <property type="match status" value="1"/>
</dbReference>
<reference evidence="3" key="1">
    <citation type="submission" date="2020-07" db="EMBL/GenBank/DDBJ databases">
        <title>Huge and variable diversity of episymbiotic CPR bacteria and DPANN archaea in groundwater ecosystems.</title>
        <authorList>
            <person name="He C.Y."/>
            <person name="Keren R."/>
            <person name="Whittaker M."/>
            <person name="Farag I.F."/>
            <person name="Doudna J."/>
            <person name="Cate J.H.D."/>
            <person name="Banfield J.F."/>
        </authorList>
    </citation>
    <scope>NUCLEOTIDE SEQUENCE</scope>
    <source>
        <strain evidence="3">NC_groundwater_17_Pr7_B-0.1um_64_12</strain>
    </source>
</reference>
<evidence type="ECO:0000313" key="4">
    <source>
        <dbReference type="Proteomes" id="UP000727962"/>
    </source>
</evidence>
<evidence type="ECO:0000256" key="1">
    <source>
        <dbReference type="ARBA" id="ARBA00010751"/>
    </source>
</evidence>